<dbReference type="Pfam" id="PF00400">
    <property type="entry name" value="WD40"/>
    <property type="match status" value="1"/>
</dbReference>
<dbReference type="Proteomes" id="UP000274756">
    <property type="component" value="Unassembled WGS sequence"/>
</dbReference>
<keyword evidence="1 3" id="KW-0853">WD repeat</keyword>
<reference evidence="7" key="1">
    <citation type="submission" date="2017-02" db="UniProtKB">
        <authorList>
            <consortium name="WormBaseParasite"/>
        </authorList>
    </citation>
    <scope>IDENTIFICATION</scope>
</reference>
<organism evidence="5 7">
    <name type="scientific">Dracunculus medinensis</name>
    <name type="common">Guinea worm</name>
    <dbReference type="NCBI Taxonomy" id="318479"/>
    <lineage>
        <taxon>Eukaryota</taxon>
        <taxon>Metazoa</taxon>
        <taxon>Ecdysozoa</taxon>
        <taxon>Nematoda</taxon>
        <taxon>Chromadorea</taxon>
        <taxon>Rhabditida</taxon>
        <taxon>Spirurina</taxon>
        <taxon>Dracunculoidea</taxon>
        <taxon>Dracunculidae</taxon>
        <taxon>Dracunculus</taxon>
    </lineage>
</organism>
<dbReference type="PANTHER" id="PTHR19857">
    <property type="entry name" value="MITOCHONDRIAL DIVISION PROTEIN 1-RELATED"/>
    <property type="match status" value="1"/>
</dbReference>
<dbReference type="SUPFAM" id="SSF50978">
    <property type="entry name" value="WD40 repeat-like"/>
    <property type="match status" value="1"/>
</dbReference>
<name>A0A0N4UN38_DRAME</name>
<dbReference type="EMBL" id="UYYG01000097">
    <property type="protein sequence ID" value="VDN53051.1"/>
    <property type="molecule type" value="Genomic_DNA"/>
</dbReference>
<evidence type="ECO:0000313" key="5">
    <source>
        <dbReference type="Proteomes" id="UP000038040"/>
    </source>
</evidence>
<evidence type="ECO:0000313" key="4">
    <source>
        <dbReference type="EMBL" id="VDN53051.1"/>
    </source>
</evidence>
<dbReference type="PANTHER" id="PTHR19857:SF8">
    <property type="entry name" value="ANGIO-ASSOCIATED MIGRATORY CELL PROTEIN"/>
    <property type="match status" value="1"/>
</dbReference>
<dbReference type="WBParaSite" id="DME_0000930201-mRNA-1">
    <property type="protein sequence ID" value="DME_0000930201-mRNA-1"/>
    <property type="gene ID" value="DME_0000930201"/>
</dbReference>
<dbReference type="InterPro" id="IPR001680">
    <property type="entry name" value="WD40_rpt"/>
</dbReference>
<evidence type="ECO:0000256" key="2">
    <source>
        <dbReference type="ARBA" id="ARBA00022737"/>
    </source>
</evidence>
<proteinExistence type="predicted"/>
<dbReference type="InterPro" id="IPR015943">
    <property type="entry name" value="WD40/YVTN_repeat-like_dom_sf"/>
</dbReference>
<dbReference type="OrthoDB" id="586585at2759"/>
<reference evidence="4 6" key="2">
    <citation type="submission" date="2018-11" db="EMBL/GenBank/DDBJ databases">
        <authorList>
            <consortium name="Pathogen Informatics"/>
        </authorList>
    </citation>
    <scope>NUCLEOTIDE SEQUENCE [LARGE SCALE GENOMIC DNA]</scope>
</reference>
<gene>
    <name evidence="4" type="ORF">DME_LOCUS3024</name>
</gene>
<keyword evidence="6" id="KW-1185">Reference proteome</keyword>
<accession>A0A0N4UN38</accession>
<keyword evidence="2" id="KW-0677">Repeat</keyword>
<sequence length="459" mass="51064">MDEDQFSPPETPNANDIVKVISLEPNDAIDDDDSINENGEDLKISAHTKDAFCVDCFRGKWLATGGEDDCALLFDLDIFDIEPILRITDHVDSVIYVRFNSSGMFLASGDMSGKIIITDTSHLMCIHEINECSELEWLDWHKEADVLFAGASNGIIWEFSVSQVEVFAEGSGTSSNIGKILGCGLKLLCAFSNGTVRIWSLLDPKSTAISVDMACTCVDAHKSLPLAAIGGQDGKCIIINTEKDKVMRLLNTAEACKTEKVNEQIFDETVSYSVECIQFSCFKDIWIAVGTNNGFLIIYDINRGCIRHICDHGGYTVVKCHWFGTSDGIQVIITACLDGIIRIWDVFSGNKVFSWVFEELLGGGEGILDMALCLDTHRIFTVSSGGTLRVLGIFVKRQIEASINYTSTVARLRWFLGHGFRCRSAEQSFDYLLNDIEEEQSTYVPIRRGRRRKELIYNA</sequence>
<dbReference type="PROSITE" id="PS50082">
    <property type="entry name" value="WD_REPEATS_2"/>
    <property type="match status" value="1"/>
</dbReference>
<dbReference type="InterPro" id="IPR051179">
    <property type="entry name" value="WD_repeat_multifunction"/>
</dbReference>
<dbReference type="STRING" id="318479.A0A0N4UN38"/>
<evidence type="ECO:0000256" key="3">
    <source>
        <dbReference type="PROSITE-ProRule" id="PRU00221"/>
    </source>
</evidence>
<protein>
    <submittedName>
        <fullName evidence="7">WD_REPEATS_REGION domain-containing protein</fullName>
    </submittedName>
</protein>
<feature type="repeat" description="WD" evidence="3">
    <location>
        <begin position="332"/>
        <end position="354"/>
    </location>
</feature>
<dbReference type="Gene3D" id="2.130.10.10">
    <property type="entry name" value="YVTN repeat-like/Quinoprotein amine dehydrogenase"/>
    <property type="match status" value="1"/>
</dbReference>
<dbReference type="InterPro" id="IPR036322">
    <property type="entry name" value="WD40_repeat_dom_sf"/>
</dbReference>
<evidence type="ECO:0000313" key="7">
    <source>
        <dbReference type="WBParaSite" id="DME_0000930201-mRNA-1"/>
    </source>
</evidence>
<evidence type="ECO:0000313" key="6">
    <source>
        <dbReference type="Proteomes" id="UP000274756"/>
    </source>
</evidence>
<dbReference type="AlphaFoldDB" id="A0A0N4UN38"/>
<dbReference type="Proteomes" id="UP000038040">
    <property type="component" value="Unplaced"/>
</dbReference>
<evidence type="ECO:0000256" key="1">
    <source>
        <dbReference type="ARBA" id="ARBA00022574"/>
    </source>
</evidence>
<dbReference type="SMART" id="SM00320">
    <property type="entry name" value="WD40"/>
    <property type="match status" value="8"/>
</dbReference>